<proteinExistence type="inferred from homology"/>
<dbReference type="AlphaFoldDB" id="A0A5B7EUB3"/>
<evidence type="ECO:0000256" key="2">
    <source>
        <dbReference type="ARBA" id="ARBA00010663"/>
    </source>
</evidence>
<dbReference type="GO" id="GO:0032870">
    <property type="term" value="P:cellular response to hormone stimulus"/>
    <property type="evidence" value="ECO:0007669"/>
    <property type="project" value="TreeGrafter"/>
</dbReference>
<keyword evidence="7 9" id="KW-0675">Receptor</keyword>
<evidence type="ECO:0000256" key="4">
    <source>
        <dbReference type="ARBA" id="ARBA00022692"/>
    </source>
</evidence>
<keyword evidence="5" id="KW-1133">Transmembrane helix</keyword>
<comment type="subcellular location">
    <subcellularLocation>
        <location evidence="1">Cell membrane</location>
        <topology evidence="1">Multi-pass membrane protein</topology>
    </subcellularLocation>
</comment>
<organism evidence="9 10">
    <name type="scientific">Portunus trituberculatus</name>
    <name type="common">Swimming crab</name>
    <name type="synonym">Neptunus trituberculatus</name>
    <dbReference type="NCBI Taxonomy" id="210409"/>
    <lineage>
        <taxon>Eukaryota</taxon>
        <taxon>Metazoa</taxon>
        <taxon>Ecdysozoa</taxon>
        <taxon>Arthropoda</taxon>
        <taxon>Crustacea</taxon>
        <taxon>Multicrustacea</taxon>
        <taxon>Malacostraca</taxon>
        <taxon>Eumalacostraca</taxon>
        <taxon>Eucarida</taxon>
        <taxon>Decapoda</taxon>
        <taxon>Pleocyemata</taxon>
        <taxon>Brachyura</taxon>
        <taxon>Eubrachyura</taxon>
        <taxon>Portunoidea</taxon>
        <taxon>Portunidae</taxon>
        <taxon>Portuninae</taxon>
        <taxon>Portunus</taxon>
    </lineage>
</organism>
<dbReference type="PROSITE" id="PS50262">
    <property type="entry name" value="G_PROTEIN_RECEP_F1_2"/>
    <property type="match status" value="1"/>
</dbReference>
<keyword evidence="3" id="KW-1003">Cell membrane</keyword>
<comment type="similarity">
    <text evidence="2">Belongs to the G-protein coupled receptor 1 family.</text>
</comment>
<comment type="caution">
    <text evidence="9">The sequence shown here is derived from an EMBL/GenBank/DDBJ whole genome shotgun (WGS) entry which is preliminary data.</text>
</comment>
<dbReference type="InterPro" id="IPR000276">
    <property type="entry name" value="GPCR_Rhodpsn"/>
</dbReference>
<dbReference type="SUPFAM" id="SSF81321">
    <property type="entry name" value="Family A G protein-coupled receptor-like"/>
    <property type="match status" value="1"/>
</dbReference>
<gene>
    <name evidence="9" type="primary">Avpr2</name>
    <name evidence="9" type="ORF">E2C01_032016</name>
</gene>
<dbReference type="OrthoDB" id="5987909at2759"/>
<evidence type="ECO:0000256" key="5">
    <source>
        <dbReference type="ARBA" id="ARBA00022989"/>
    </source>
</evidence>
<dbReference type="InterPro" id="IPR017452">
    <property type="entry name" value="GPCR_Rhodpsn_7TM"/>
</dbReference>
<dbReference type="EMBL" id="VSRR010004084">
    <property type="protein sequence ID" value="MPC38510.1"/>
    <property type="molecule type" value="Genomic_DNA"/>
</dbReference>
<dbReference type="Proteomes" id="UP000324222">
    <property type="component" value="Unassembled WGS sequence"/>
</dbReference>
<dbReference type="GO" id="GO:0004930">
    <property type="term" value="F:G protein-coupled receptor activity"/>
    <property type="evidence" value="ECO:0007669"/>
    <property type="project" value="InterPro"/>
</dbReference>
<sequence length="113" mass="12770">MEGQLLWEVLDKHWYLSNGACKVYKVASTFAITSSNYMLVAIAIDRHEAVVRPLNPFISAKNLVLAAWAVSLLPSLPNLFIFLSDFMHLQKLMWEIRTVKIVAINLLTSTNPP</sequence>
<evidence type="ECO:0000256" key="6">
    <source>
        <dbReference type="ARBA" id="ARBA00023136"/>
    </source>
</evidence>
<evidence type="ECO:0000256" key="7">
    <source>
        <dbReference type="ARBA" id="ARBA00023170"/>
    </source>
</evidence>
<keyword evidence="10" id="KW-1185">Reference proteome</keyword>
<dbReference type="PANTHER" id="PTHR24241:SF83">
    <property type="entry name" value="G-PROTEIN COUPLED RECEPTOR 150-RELATED"/>
    <property type="match status" value="1"/>
</dbReference>
<feature type="domain" description="G-protein coupled receptors family 1 profile" evidence="8">
    <location>
        <begin position="1"/>
        <end position="113"/>
    </location>
</feature>
<dbReference type="Gene3D" id="1.20.1070.10">
    <property type="entry name" value="Rhodopsin 7-helix transmembrane proteins"/>
    <property type="match status" value="1"/>
</dbReference>
<dbReference type="GO" id="GO:0005886">
    <property type="term" value="C:plasma membrane"/>
    <property type="evidence" value="ECO:0007669"/>
    <property type="project" value="UniProtKB-SubCell"/>
</dbReference>
<name>A0A5B7EUB3_PORTR</name>
<keyword evidence="6" id="KW-0472">Membrane</keyword>
<protein>
    <submittedName>
        <fullName evidence="9">Vasopressin V2 receptor</fullName>
    </submittedName>
</protein>
<evidence type="ECO:0000256" key="1">
    <source>
        <dbReference type="ARBA" id="ARBA00004651"/>
    </source>
</evidence>
<dbReference type="Pfam" id="PF00001">
    <property type="entry name" value="7tm_1"/>
    <property type="match status" value="1"/>
</dbReference>
<evidence type="ECO:0000259" key="8">
    <source>
        <dbReference type="PROSITE" id="PS50262"/>
    </source>
</evidence>
<evidence type="ECO:0000313" key="10">
    <source>
        <dbReference type="Proteomes" id="UP000324222"/>
    </source>
</evidence>
<dbReference type="PANTHER" id="PTHR24241">
    <property type="entry name" value="NEUROPEPTIDE RECEPTOR-RELATED G-PROTEIN COUPLED RECEPTOR"/>
    <property type="match status" value="1"/>
</dbReference>
<accession>A0A5B7EUB3</accession>
<keyword evidence="4" id="KW-0812">Transmembrane</keyword>
<dbReference type="GO" id="GO:0042277">
    <property type="term" value="F:peptide binding"/>
    <property type="evidence" value="ECO:0007669"/>
    <property type="project" value="TreeGrafter"/>
</dbReference>
<evidence type="ECO:0000256" key="3">
    <source>
        <dbReference type="ARBA" id="ARBA00022475"/>
    </source>
</evidence>
<reference evidence="9 10" key="1">
    <citation type="submission" date="2019-05" db="EMBL/GenBank/DDBJ databases">
        <title>Another draft genome of Portunus trituberculatus and its Hox gene families provides insights of decapod evolution.</title>
        <authorList>
            <person name="Jeong J.-H."/>
            <person name="Song I."/>
            <person name="Kim S."/>
            <person name="Choi T."/>
            <person name="Kim D."/>
            <person name="Ryu S."/>
            <person name="Kim W."/>
        </authorList>
    </citation>
    <scope>NUCLEOTIDE SEQUENCE [LARGE SCALE GENOMIC DNA]</scope>
    <source>
        <tissue evidence="9">Muscle</tissue>
    </source>
</reference>
<evidence type="ECO:0000313" key="9">
    <source>
        <dbReference type="EMBL" id="MPC38510.1"/>
    </source>
</evidence>